<dbReference type="GO" id="GO:0005634">
    <property type="term" value="C:nucleus"/>
    <property type="evidence" value="ECO:0007669"/>
    <property type="project" value="UniProtKB-SubCell"/>
</dbReference>
<evidence type="ECO:0000256" key="14">
    <source>
        <dbReference type="SAM" id="Coils"/>
    </source>
</evidence>
<comment type="function">
    <text evidence="13">Microtubule inner protein (MIP) part of the dynein-decorated doublet microtubules (DMTs) in cilia axoneme, which is required for motile cilia beating. May play a role in the control of meiotic division and germ cell differentiation through regulation of pairing and recombination during meiosis. Required for sperm flagella assembly. May play a role in the assembly and function of the outer dynein arm-docking complex (ODA-DC). ODA-DC mediates outer dynein arms (ODA) binding onto the axonemal doublet microtubules.</text>
</comment>
<keyword evidence="9" id="KW-0206">Cytoskeleton</keyword>
<dbReference type="PANTHER" id="PTHR19265:SF0">
    <property type="entry name" value="MEIOSIS-SPECIFIC NUCLEAR STRUCTURAL PROTEIN 1"/>
    <property type="match status" value="1"/>
</dbReference>
<keyword evidence="18" id="KW-1185">Reference proteome</keyword>
<feature type="compositionally biased region" description="Basic and acidic residues" evidence="15">
    <location>
        <begin position="393"/>
        <end position="405"/>
    </location>
</feature>
<evidence type="ECO:0000256" key="3">
    <source>
        <dbReference type="ARBA" id="ARBA00009158"/>
    </source>
</evidence>
<keyword evidence="6" id="KW-0282">Flagellum</keyword>
<evidence type="ECO:0000256" key="13">
    <source>
        <dbReference type="ARBA" id="ARBA00046114"/>
    </source>
</evidence>
<evidence type="ECO:0000259" key="16">
    <source>
        <dbReference type="Pfam" id="PF13868"/>
    </source>
</evidence>
<evidence type="ECO:0000256" key="1">
    <source>
        <dbReference type="ARBA" id="ARBA00004123"/>
    </source>
</evidence>
<name>A0A1D1V2V0_RAMVA</name>
<evidence type="ECO:0000256" key="9">
    <source>
        <dbReference type="ARBA" id="ARBA00023212"/>
    </source>
</evidence>
<evidence type="ECO:0000256" key="12">
    <source>
        <dbReference type="ARBA" id="ARBA00023273"/>
    </source>
</evidence>
<dbReference type="GO" id="GO:0044782">
    <property type="term" value="P:cilium organization"/>
    <property type="evidence" value="ECO:0007669"/>
    <property type="project" value="TreeGrafter"/>
</dbReference>
<comment type="caution">
    <text evidence="17">The sequence shown here is derived from an EMBL/GenBank/DDBJ whole genome shotgun (WGS) entry which is preliminary data.</text>
</comment>
<evidence type="ECO:0000256" key="10">
    <source>
        <dbReference type="ARBA" id="ARBA00023242"/>
    </source>
</evidence>
<dbReference type="InterPro" id="IPR043597">
    <property type="entry name" value="TPH_dom"/>
</dbReference>
<evidence type="ECO:0000256" key="8">
    <source>
        <dbReference type="ARBA" id="ARBA00023069"/>
    </source>
</evidence>
<evidence type="ECO:0000313" key="17">
    <source>
        <dbReference type="EMBL" id="GAU96129.1"/>
    </source>
</evidence>
<dbReference type="Proteomes" id="UP000186922">
    <property type="component" value="Unassembled WGS sequence"/>
</dbReference>
<dbReference type="PANTHER" id="PTHR19265">
    <property type="entry name" value="MEIOSIS-SPECIFIC NUCLEAR STRUCTURAL PROTEIN 1"/>
    <property type="match status" value="1"/>
</dbReference>
<dbReference type="AlphaFoldDB" id="A0A1D1V2V0"/>
<dbReference type="GO" id="GO:0031514">
    <property type="term" value="C:motile cilium"/>
    <property type="evidence" value="ECO:0007669"/>
    <property type="project" value="TreeGrafter"/>
</dbReference>
<proteinExistence type="inferred from homology"/>
<dbReference type="Pfam" id="PF13868">
    <property type="entry name" value="TPH"/>
    <property type="match status" value="1"/>
</dbReference>
<accession>A0A1D1V2V0</accession>
<comment type="subcellular location">
    <subcellularLocation>
        <location evidence="2">Cytoplasm</location>
        <location evidence="2">Cytoskeleton</location>
        <location evidence="2">Flagellum axoneme</location>
    </subcellularLocation>
    <subcellularLocation>
        <location evidence="1">Nucleus</location>
    </subcellularLocation>
</comment>
<gene>
    <name evidence="17" type="primary">RvY_07617-1</name>
    <name evidence="17" type="synonym">RvY_07617.1</name>
    <name evidence="17" type="ORF">RvY_07617</name>
</gene>
<feature type="region of interest" description="Disordered" evidence="15">
    <location>
        <begin position="393"/>
        <end position="414"/>
    </location>
</feature>
<keyword evidence="12" id="KW-0966">Cell projection</keyword>
<reference evidence="17 18" key="1">
    <citation type="journal article" date="2016" name="Nat. Commun.">
        <title>Extremotolerant tardigrade genome and improved radiotolerance of human cultured cells by tardigrade-unique protein.</title>
        <authorList>
            <person name="Hashimoto T."/>
            <person name="Horikawa D.D."/>
            <person name="Saito Y."/>
            <person name="Kuwahara H."/>
            <person name="Kozuka-Hata H."/>
            <person name="Shin-I T."/>
            <person name="Minakuchi Y."/>
            <person name="Ohishi K."/>
            <person name="Motoyama A."/>
            <person name="Aizu T."/>
            <person name="Enomoto A."/>
            <person name="Kondo K."/>
            <person name="Tanaka S."/>
            <person name="Hara Y."/>
            <person name="Koshikawa S."/>
            <person name="Sagara H."/>
            <person name="Miura T."/>
            <person name="Yokobori S."/>
            <person name="Miyagawa K."/>
            <person name="Suzuki Y."/>
            <person name="Kubo T."/>
            <person name="Oyama M."/>
            <person name="Kohara Y."/>
            <person name="Fujiyama A."/>
            <person name="Arakawa K."/>
            <person name="Katayama T."/>
            <person name="Toyoda A."/>
            <person name="Kunieda T."/>
        </authorList>
    </citation>
    <scope>NUCLEOTIDE SEQUENCE [LARGE SCALE GENOMIC DNA]</scope>
    <source>
        <strain evidence="17 18">YOKOZUNA-1</strain>
    </source>
</reference>
<feature type="domain" description="Trichohyalin-plectin-homology" evidence="16">
    <location>
        <begin position="119"/>
        <end position="467"/>
    </location>
</feature>
<protein>
    <recommendedName>
        <fullName evidence="4">Meiosis-specific nuclear structural protein 1</fullName>
    </recommendedName>
</protein>
<dbReference type="OrthoDB" id="10067141at2759"/>
<evidence type="ECO:0000256" key="2">
    <source>
        <dbReference type="ARBA" id="ARBA00004611"/>
    </source>
</evidence>
<evidence type="ECO:0000256" key="6">
    <source>
        <dbReference type="ARBA" id="ARBA00022846"/>
    </source>
</evidence>
<keyword evidence="10" id="KW-0539">Nucleus</keyword>
<dbReference type="GO" id="GO:0051321">
    <property type="term" value="P:meiotic cell cycle"/>
    <property type="evidence" value="ECO:0007669"/>
    <property type="project" value="UniProtKB-KW"/>
</dbReference>
<dbReference type="InterPro" id="IPR026504">
    <property type="entry name" value="MNS1"/>
</dbReference>
<evidence type="ECO:0000256" key="11">
    <source>
        <dbReference type="ARBA" id="ARBA00023254"/>
    </source>
</evidence>
<evidence type="ECO:0000256" key="7">
    <source>
        <dbReference type="ARBA" id="ARBA00023054"/>
    </source>
</evidence>
<keyword evidence="5" id="KW-0963">Cytoplasm</keyword>
<dbReference type="EMBL" id="BDGG01000003">
    <property type="protein sequence ID" value="GAU96129.1"/>
    <property type="molecule type" value="Genomic_DNA"/>
</dbReference>
<comment type="similarity">
    <text evidence="3">Belongs to the MNS1 family.</text>
</comment>
<keyword evidence="8" id="KW-0969">Cilium</keyword>
<evidence type="ECO:0000256" key="4">
    <source>
        <dbReference type="ARBA" id="ARBA00014813"/>
    </source>
</evidence>
<evidence type="ECO:0000256" key="15">
    <source>
        <dbReference type="SAM" id="MobiDB-lite"/>
    </source>
</evidence>
<keyword evidence="11" id="KW-0469">Meiosis</keyword>
<evidence type="ECO:0000256" key="5">
    <source>
        <dbReference type="ARBA" id="ARBA00022490"/>
    </source>
</evidence>
<dbReference type="STRING" id="947166.A0A1D1V2V0"/>
<organism evidence="17 18">
    <name type="scientific">Ramazzottius varieornatus</name>
    <name type="common">Water bear</name>
    <name type="synonym">Tardigrade</name>
    <dbReference type="NCBI Taxonomy" id="947166"/>
    <lineage>
        <taxon>Eukaryota</taxon>
        <taxon>Metazoa</taxon>
        <taxon>Ecdysozoa</taxon>
        <taxon>Tardigrada</taxon>
        <taxon>Eutardigrada</taxon>
        <taxon>Parachela</taxon>
        <taxon>Hypsibioidea</taxon>
        <taxon>Ramazzottiidae</taxon>
        <taxon>Ramazzottius</taxon>
    </lineage>
</organism>
<feature type="coiled-coil region" evidence="14">
    <location>
        <begin position="284"/>
        <end position="340"/>
    </location>
</feature>
<feature type="coiled-coil region" evidence="14">
    <location>
        <begin position="188"/>
        <end position="243"/>
    </location>
</feature>
<sequence length="535" mass="63309">MDHKLKNPYETHNVYIHEDTGKAYPDYLQKRMPTGEGIKDPTLVPKWTPLTAPITSSHYEPAPLPYKTTCDGFADQYSVLKDQMVARKAIALDENARKKKILRQRDLEYSREVNHQRMVEASNEIRELKTAANHIQAQMVNQDYMLAKERKKLNERLDELVSGAQFRSGDEVFKVGMHDAEGLMRKHQHDLKEAYDKQLAEKEKQRQKEFLQLEEERAHMEKLTKEEAQKRWETAQKRQLEKQEWHKVIQHFQEERNATLAKQAEMQRREDERIASFNAAQQGRADQQKAMREQRDKIAEELRERLVAEIDAKEKEGKEREIILEELLQAEADEKEFERKKELKVKRLTEQLEMKDAVRESENSKQIREEKKLRDWAEYQAVLRAQAELADQKSKRDKELRHARGMEVANRQAEQRASKVHRIAEEKKKQYEWLVKEQHDSILWKEFVDIEREKFLRQKMPELKGYLEGIHRFPHKKDDRLAAEIIRRGNDPNASSVYEAGQPLAAMKPTPGSHYDPYRNLHDARLHEIYGIGSR</sequence>
<evidence type="ECO:0000313" key="18">
    <source>
        <dbReference type="Proteomes" id="UP000186922"/>
    </source>
</evidence>
<keyword evidence="7 14" id="KW-0175">Coiled coil</keyword>